<feature type="region of interest" description="Disordered" evidence="1">
    <location>
        <begin position="1"/>
        <end position="43"/>
    </location>
</feature>
<sequence>MSTTTTTQETVSDAQQGNVVIERPRPSYGYLGHDNNGNHHHRDRATNTVYVTENGYERFRPKNASVYWVRVHGEVHSTIDLESTDLEAWVDHVDSTTGWKAQPADLRVLLQRGGLR</sequence>
<proteinExistence type="predicted"/>
<dbReference type="AlphaFoldDB" id="A0AAP3E1K8"/>
<dbReference type="EMBL" id="JAOPKA010000004">
    <property type="protein sequence ID" value="MCU4741636.1"/>
    <property type="molecule type" value="Genomic_DNA"/>
</dbReference>
<reference evidence="2" key="1">
    <citation type="submission" date="2022-09" db="EMBL/GenBank/DDBJ databases">
        <title>Enrichment on poylsaccharides allowed isolation of novel metabolic and taxonomic groups of Haloarchaea.</title>
        <authorList>
            <person name="Sorokin D.Y."/>
            <person name="Elcheninov A.G."/>
            <person name="Khizhniak T.V."/>
            <person name="Kolganova T.V."/>
            <person name="Kublanov I.V."/>
        </authorList>
    </citation>
    <scope>NUCLEOTIDE SEQUENCE</scope>
    <source>
        <strain evidence="2">AArc-xg1-1</strain>
    </source>
</reference>
<dbReference type="Proteomes" id="UP001321018">
    <property type="component" value="Unassembled WGS sequence"/>
</dbReference>
<evidence type="ECO:0000313" key="2">
    <source>
        <dbReference type="EMBL" id="MCU4741636.1"/>
    </source>
</evidence>
<dbReference type="RefSeq" id="WP_338003471.1">
    <property type="nucleotide sequence ID" value="NZ_JAOPKA010000004.1"/>
</dbReference>
<organism evidence="2 3">
    <name type="scientific">Natronoglomus mannanivorans</name>
    <dbReference type="NCBI Taxonomy" id="2979990"/>
    <lineage>
        <taxon>Archaea</taxon>
        <taxon>Methanobacteriati</taxon>
        <taxon>Methanobacteriota</taxon>
        <taxon>Stenosarchaea group</taxon>
        <taxon>Halobacteria</taxon>
        <taxon>Halobacteriales</taxon>
        <taxon>Natrialbaceae</taxon>
        <taxon>Natronoglomus</taxon>
    </lineage>
</organism>
<evidence type="ECO:0000313" key="3">
    <source>
        <dbReference type="Proteomes" id="UP001321018"/>
    </source>
</evidence>
<comment type="caution">
    <text evidence="2">The sequence shown here is derived from an EMBL/GenBank/DDBJ whole genome shotgun (WGS) entry which is preliminary data.</text>
</comment>
<accession>A0AAP3E1K8</accession>
<gene>
    <name evidence="2" type="ORF">OB960_09515</name>
</gene>
<name>A0AAP3E1K8_9EURY</name>
<evidence type="ECO:0000256" key="1">
    <source>
        <dbReference type="SAM" id="MobiDB-lite"/>
    </source>
</evidence>
<feature type="compositionally biased region" description="Polar residues" evidence="1">
    <location>
        <begin position="8"/>
        <end position="18"/>
    </location>
</feature>
<protein>
    <submittedName>
        <fullName evidence="2">Uncharacterized protein</fullName>
    </submittedName>
</protein>